<dbReference type="InterPro" id="IPR001611">
    <property type="entry name" value="Leu-rich_rpt"/>
</dbReference>
<feature type="region of interest" description="Disordered" evidence="2">
    <location>
        <begin position="1366"/>
        <end position="1432"/>
    </location>
</feature>
<feature type="compositionally biased region" description="Low complexity" evidence="2">
    <location>
        <begin position="1370"/>
        <end position="1391"/>
    </location>
</feature>
<feature type="compositionally biased region" description="Gly residues" evidence="2">
    <location>
        <begin position="1166"/>
        <end position="1177"/>
    </location>
</feature>
<feature type="region of interest" description="Disordered" evidence="2">
    <location>
        <begin position="1297"/>
        <end position="1354"/>
    </location>
</feature>
<evidence type="ECO:0000313" key="3">
    <source>
        <dbReference type="EMBL" id="KAB5590700.1"/>
    </source>
</evidence>
<gene>
    <name evidence="3" type="ORF">CTheo_5848</name>
</gene>
<dbReference type="PANTHER" id="PTHR24111">
    <property type="entry name" value="LEUCINE-RICH REPEAT-CONTAINING PROTEIN 34"/>
    <property type="match status" value="1"/>
</dbReference>
<keyword evidence="1" id="KW-0677">Repeat</keyword>
<dbReference type="InterPro" id="IPR042099">
    <property type="entry name" value="ANL_N_sf"/>
</dbReference>
<dbReference type="SUPFAM" id="SSF56801">
    <property type="entry name" value="Acetyl-CoA synthetase-like"/>
    <property type="match status" value="1"/>
</dbReference>
<dbReference type="OrthoDB" id="120976at2759"/>
<evidence type="ECO:0000256" key="1">
    <source>
        <dbReference type="ARBA" id="ARBA00022737"/>
    </source>
</evidence>
<dbReference type="InterPro" id="IPR032675">
    <property type="entry name" value="LRR_dom_sf"/>
</dbReference>
<dbReference type="PANTHER" id="PTHR24111:SF0">
    <property type="entry name" value="LEUCINE-RICH REPEAT-CONTAINING PROTEIN"/>
    <property type="match status" value="1"/>
</dbReference>
<dbReference type="SMART" id="SM00368">
    <property type="entry name" value="LRR_RI"/>
    <property type="match status" value="7"/>
</dbReference>
<dbReference type="Gene3D" id="3.40.50.12780">
    <property type="entry name" value="N-terminal domain of ligase-like"/>
    <property type="match status" value="1"/>
</dbReference>
<feature type="compositionally biased region" description="Acidic residues" evidence="2">
    <location>
        <begin position="1955"/>
        <end position="1968"/>
    </location>
</feature>
<feature type="compositionally biased region" description="Gly residues" evidence="2">
    <location>
        <begin position="1412"/>
        <end position="1422"/>
    </location>
</feature>
<dbReference type="Gene3D" id="3.80.10.10">
    <property type="entry name" value="Ribonuclease Inhibitor"/>
    <property type="match status" value="3"/>
</dbReference>
<feature type="region of interest" description="Disordered" evidence="2">
    <location>
        <begin position="1840"/>
        <end position="1894"/>
    </location>
</feature>
<dbReference type="Pfam" id="PF13516">
    <property type="entry name" value="LRR_6"/>
    <property type="match status" value="3"/>
</dbReference>
<feature type="region of interest" description="Disordered" evidence="2">
    <location>
        <begin position="1246"/>
        <end position="1284"/>
    </location>
</feature>
<name>A0A5N5QG33_9AGAM</name>
<dbReference type="EMBL" id="SSOP01000150">
    <property type="protein sequence ID" value="KAB5590700.1"/>
    <property type="molecule type" value="Genomic_DNA"/>
</dbReference>
<dbReference type="Proteomes" id="UP000383932">
    <property type="component" value="Unassembled WGS sequence"/>
</dbReference>
<keyword evidence="4" id="KW-1185">Reference proteome</keyword>
<feature type="region of interest" description="Disordered" evidence="2">
    <location>
        <begin position="1444"/>
        <end position="1463"/>
    </location>
</feature>
<evidence type="ECO:0000313" key="4">
    <source>
        <dbReference type="Proteomes" id="UP000383932"/>
    </source>
</evidence>
<comment type="caution">
    <text evidence="3">The sequence shown here is derived from an EMBL/GenBank/DDBJ whole genome shotgun (WGS) entry which is preliminary data.</text>
</comment>
<feature type="compositionally biased region" description="Low complexity" evidence="2">
    <location>
        <begin position="1310"/>
        <end position="1325"/>
    </location>
</feature>
<feature type="compositionally biased region" description="Pro residues" evidence="2">
    <location>
        <begin position="968"/>
        <end position="977"/>
    </location>
</feature>
<feature type="compositionally biased region" description="Basic and acidic residues" evidence="2">
    <location>
        <begin position="1935"/>
        <end position="1954"/>
    </location>
</feature>
<feature type="compositionally biased region" description="Basic and acidic residues" evidence="2">
    <location>
        <begin position="1853"/>
        <end position="1869"/>
    </location>
</feature>
<protein>
    <submittedName>
        <fullName evidence="3">Uncharacterized protein</fullName>
    </submittedName>
</protein>
<dbReference type="InterPro" id="IPR052201">
    <property type="entry name" value="LRR-containing_regulator"/>
</dbReference>
<feature type="compositionally biased region" description="Low complexity" evidence="2">
    <location>
        <begin position="1029"/>
        <end position="1042"/>
    </location>
</feature>
<feature type="region of interest" description="Disordered" evidence="2">
    <location>
        <begin position="1166"/>
        <end position="1218"/>
    </location>
</feature>
<feature type="compositionally biased region" description="Polar residues" evidence="2">
    <location>
        <begin position="1043"/>
        <end position="1078"/>
    </location>
</feature>
<feature type="region of interest" description="Disordered" evidence="2">
    <location>
        <begin position="1011"/>
        <end position="1093"/>
    </location>
</feature>
<dbReference type="PROSITE" id="PS51450">
    <property type="entry name" value="LRR"/>
    <property type="match status" value="1"/>
</dbReference>
<feature type="compositionally biased region" description="Pro residues" evidence="2">
    <location>
        <begin position="1334"/>
        <end position="1349"/>
    </location>
</feature>
<accession>A0A5N5QG33</accession>
<organism evidence="3 4">
    <name type="scientific">Ceratobasidium theobromae</name>
    <dbReference type="NCBI Taxonomy" id="1582974"/>
    <lineage>
        <taxon>Eukaryota</taxon>
        <taxon>Fungi</taxon>
        <taxon>Dikarya</taxon>
        <taxon>Basidiomycota</taxon>
        <taxon>Agaricomycotina</taxon>
        <taxon>Agaricomycetes</taxon>
        <taxon>Cantharellales</taxon>
        <taxon>Ceratobasidiaceae</taxon>
        <taxon>Ceratobasidium</taxon>
    </lineage>
</organism>
<feature type="region of interest" description="Disordered" evidence="2">
    <location>
        <begin position="968"/>
        <end position="987"/>
    </location>
</feature>
<dbReference type="SUPFAM" id="SSF52047">
    <property type="entry name" value="RNI-like"/>
    <property type="match status" value="2"/>
</dbReference>
<reference evidence="3 4" key="1">
    <citation type="journal article" date="2019" name="Fungal Biol. Biotechnol.">
        <title>Draft genome sequence of fastidious pathogen Ceratobasidium theobromae, which causes vascular-streak dieback in Theobroma cacao.</title>
        <authorList>
            <person name="Ali S.S."/>
            <person name="Asman A."/>
            <person name="Shao J."/>
            <person name="Firmansyah A.P."/>
            <person name="Susilo A.W."/>
            <person name="Rosmana A."/>
            <person name="McMahon P."/>
            <person name="Junaid M."/>
            <person name="Guest D."/>
            <person name="Kheng T.Y."/>
            <person name="Meinhardt L.W."/>
            <person name="Bailey B.A."/>
        </authorList>
    </citation>
    <scope>NUCLEOTIDE SEQUENCE [LARGE SCALE GENOMIC DNA]</scope>
    <source>
        <strain evidence="3 4">CT2</strain>
    </source>
</reference>
<evidence type="ECO:0000256" key="2">
    <source>
        <dbReference type="SAM" id="MobiDB-lite"/>
    </source>
</evidence>
<feature type="region of interest" description="Disordered" evidence="2">
    <location>
        <begin position="1935"/>
        <end position="1977"/>
    </location>
</feature>
<feature type="compositionally biased region" description="Acidic residues" evidence="2">
    <location>
        <begin position="1870"/>
        <end position="1883"/>
    </location>
</feature>
<proteinExistence type="predicted"/>
<sequence length="1977" mass="210380">MSAEPGCNSVFTTPYTGPEDGDPLTEGELSLLLAVPRAAQNTPGATLFRLPLGSDPSMGWVDVTCAEAYSIISRLAVVWDQNLTKLMSKRTNGAVSSVGPGTTICILVQPSFHAIFHLLAFWALGCTVQYLSIFIGDELVDANLKLSGCQFALYSGIDGNWVSERAARFGGEMIQLDEEEYAPNLAQVEKKGQGKDDIDKLPPWPTPRRPTPAIILQSSATTCAPKLLRFSLFFYTLGSGANCQAYLSFAHPFSSRSNLKSPYTHPRLVFTPPYWQSFYDTFFVHLLTATPLAFAHIQDICELSSNQFISWAQGLEVGGTACCARFVREVAVRGTHTEFLQSLYAINISGALVDESTSAIFEKLKLRIVQNVLGQSELNRLLVARQAPYSHLRPYPDMPPPLVHVISDPEPDGSRHVELWHTPSTSPHLANILARGGVPIKLEPFPGEGPHKGELAANLGDVFKEVRVQSAGGLLTAYIHVGRNDDHIRFTTGEIDDFNAATHEAKLFSTIESRLNSGPRERQWTLDALQIFGSNYPCTALVVQLRPPEQSQENPEPGEFILRKIYDSVDEANKGARLGPRVRVHTEKRVLVVSAGGHAWGPGADRLVGEEPRLMMTHKYTLQRWKNVRIFKSWLDELDYSELSRTTPDAREWLALDFDAMHEGLGDTAMPTDLIRSESWIWFDGRKVTVVTQHLSSTFASSAKRYAVFRSLSSSGTRLESGSSMSQTPKGILKRPAPAPKAFFSFTRDVLSISRLLGPGSAQSPNADGEIVLKRAHFIVPEMRVVYPISSDTAPSSTTQSESRLEIDAAERLRRETEQQQAWTAVRVEALYRDVCKLRDERTDPTISAQIRAGTSAPTVLDLSHMRLPFDTASALADLLALDWGLQKLILSDCDLDDLTLKPILHALLIPDSLSHLVLANNKRLRLNAFRMIATFLGKSHALEFIDLSVNVMDKRAIEAILAVLPPAPPAPPPPAATPRMSRTPSIASLDGASASAVQFSNPFEGGVAIRPTIDTALPRRIRDPARYPESPGAGPSSPRASFSTSPRGSISTSPRGSFSSTVPTLDSPTSGGTSTPRPGSPILGGKKRRTRHAWSGMKLDECALKGPGLEALAHAIRTSQIQTVSLRGNKISATGAVAIALMIKDYPDQSTTTVTSAVQPGAHGAGGLGVGLGLGPTGSQSHTPASSAPPSPRPSDSSLSVPAPGHEQTTTHSPLRASPAQGEMMFARPNLTSQSSLTTVSTFKERDITASPPSGSGGLANGSVKREAPAVVSTTKPPPPIVAPKPVGLQARLAGAMATGSTKSAAPSTVPETTITQPTPVQTPLSSPSTKPLAPPPRHPAAHPPAPVPGTNYAQYIPKVRRAVATGNAAPSQSSSGSGTPSSQQGGASPAKGAVGLPAPPTNNLGPSASAGGGPGSGPGSGPIPVPYTPRQTPLAVRLQNAARAAANTPPATPRGSAPLPAVRVNAPTSRGGSAVTMITSSSLGGVTTRLPPNPSPTAPGMPIGPGPMGGAGGGTSAALLDIVRSMEGVPKLGCLVSLDLRGNEVKGGVSYIAQVLKRNRTLKTLNLSDNKIEVQGLVLLAEALKYNATLTSLDLSNNPCSAPSLEGIHVLRNALTLNTTLRHLSLSSTSLTSQGAIALAEFIPDFPALQHLDLTSNSLDVAGVMALSVGLKVNYEVRCLDLSIVPGEEDMARLCREILKICLRNTERAQAAEQARAGKIAEGMMSPVLEDTASAVWEPIEHSTLARDAQVNISATAAAGVDPAGRIGVWKMTPAEIMSAARTCADEFAAGGRGEELLKRAREVRSVLVEMVRTEKDEGTLGEMLVLNDGLVPVLTSGGAEKDTGLGLNVHGDKETQEGKEEVQGKDEAEDSEDLEGEADGESSPAGNLSRSWVAEEGEILRKSRVLLSNELESESGADSEALRQELLEAQVERAPARVVEETEDLSVRPEPEPELDPEPELETEAEGVRAESRV</sequence>